<feature type="transmembrane region" description="Helical" evidence="5">
    <location>
        <begin position="121"/>
        <end position="139"/>
    </location>
</feature>
<dbReference type="InterPro" id="IPR037185">
    <property type="entry name" value="EmrE-like"/>
</dbReference>
<feature type="transmembrane region" description="Helical" evidence="5">
    <location>
        <begin position="266"/>
        <end position="284"/>
    </location>
</feature>
<keyword evidence="2 5" id="KW-0812">Transmembrane</keyword>
<name>A0A3E0WNG9_9GAMM</name>
<accession>A0A3E0WNG9</accession>
<evidence type="ECO:0000256" key="3">
    <source>
        <dbReference type="ARBA" id="ARBA00022989"/>
    </source>
</evidence>
<keyword evidence="8" id="KW-1185">Reference proteome</keyword>
<proteinExistence type="predicted"/>
<feature type="domain" description="EamA" evidence="6">
    <location>
        <begin position="8"/>
        <end position="135"/>
    </location>
</feature>
<evidence type="ECO:0000256" key="5">
    <source>
        <dbReference type="SAM" id="Phobius"/>
    </source>
</evidence>
<feature type="transmembrane region" description="Helical" evidence="5">
    <location>
        <begin position="90"/>
        <end position="109"/>
    </location>
</feature>
<protein>
    <recommendedName>
        <fullName evidence="6">EamA domain-containing protein</fullName>
    </recommendedName>
</protein>
<dbReference type="PANTHER" id="PTHR32322:SF14">
    <property type="entry name" value="PROTEIN PAGO"/>
    <property type="match status" value="1"/>
</dbReference>
<keyword evidence="4 5" id="KW-0472">Membrane</keyword>
<comment type="subcellular location">
    <subcellularLocation>
        <location evidence="1">Membrane</location>
        <topology evidence="1">Multi-pass membrane protein</topology>
    </subcellularLocation>
</comment>
<dbReference type="GO" id="GO:0016020">
    <property type="term" value="C:membrane"/>
    <property type="evidence" value="ECO:0007669"/>
    <property type="project" value="UniProtKB-SubCell"/>
</dbReference>
<feature type="transmembrane region" description="Helical" evidence="5">
    <location>
        <begin position="31"/>
        <end position="51"/>
    </location>
</feature>
<dbReference type="SUPFAM" id="SSF103481">
    <property type="entry name" value="Multidrug resistance efflux transporter EmrE"/>
    <property type="match status" value="2"/>
</dbReference>
<evidence type="ECO:0000313" key="8">
    <source>
        <dbReference type="Proteomes" id="UP000256763"/>
    </source>
</evidence>
<feature type="transmembrane region" description="Helical" evidence="5">
    <location>
        <begin position="7"/>
        <end position="25"/>
    </location>
</feature>
<evidence type="ECO:0000313" key="7">
    <source>
        <dbReference type="EMBL" id="RFA33753.1"/>
    </source>
</evidence>
<keyword evidence="3 5" id="KW-1133">Transmembrane helix</keyword>
<dbReference type="Pfam" id="PF00892">
    <property type="entry name" value="EamA"/>
    <property type="match status" value="2"/>
</dbReference>
<dbReference type="Proteomes" id="UP000256763">
    <property type="component" value="Unassembled WGS sequence"/>
</dbReference>
<evidence type="ECO:0000256" key="4">
    <source>
        <dbReference type="ARBA" id="ARBA00023136"/>
    </source>
</evidence>
<feature type="transmembrane region" description="Helical" evidence="5">
    <location>
        <begin position="240"/>
        <end position="260"/>
    </location>
</feature>
<evidence type="ECO:0000256" key="2">
    <source>
        <dbReference type="ARBA" id="ARBA00022692"/>
    </source>
</evidence>
<dbReference type="PANTHER" id="PTHR32322">
    <property type="entry name" value="INNER MEMBRANE TRANSPORTER"/>
    <property type="match status" value="1"/>
</dbReference>
<dbReference type="InterPro" id="IPR050638">
    <property type="entry name" value="AA-Vitamin_Transporters"/>
</dbReference>
<dbReference type="RefSeq" id="WP_116304098.1">
    <property type="nucleotide sequence ID" value="NZ_NFZV01000039.1"/>
</dbReference>
<evidence type="ECO:0000259" key="6">
    <source>
        <dbReference type="Pfam" id="PF00892"/>
    </source>
</evidence>
<feature type="transmembrane region" description="Helical" evidence="5">
    <location>
        <begin position="63"/>
        <end position="84"/>
    </location>
</feature>
<dbReference type="AlphaFoldDB" id="A0A3E0WNG9"/>
<dbReference type="OrthoDB" id="9776210at2"/>
<dbReference type="EMBL" id="NFZW01000019">
    <property type="protein sequence ID" value="RFA33753.1"/>
    <property type="molecule type" value="Genomic_DNA"/>
</dbReference>
<sequence>MSVPAAYLGIVIIWATTPLAIQWSGDDVGPMFGLTARMAVGTLLSLLLLWALRVRLPWDRASIRCYGAVTLALYGTMTCGYWAAQYVPSGLLSVMFGLTPLVTGLLGMLWLNERAFTGGKLIGLLMALSGLAIIFRADLSAYPDAWLGICLLLFGVTLNGASMVLVKRNGATLHALAQSTGGLLLAFPCYVLTWFLLDGLALPETVPVRNVFAIGYLAVFGSVIGLLLFYYALKRVNTGSVALITLITPVLALFLGSWINHEAVSASVWMGAGVVLAGLALYQWPLRRRSIGPPVLGGRKSLINTDEAE</sequence>
<feature type="transmembrane region" description="Helical" evidence="5">
    <location>
        <begin position="145"/>
        <end position="166"/>
    </location>
</feature>
<comment type="caution">
    <text evidence="7">The sequence shown here is derived from an EMBL/GenBank/DDBJ whole genome shotgun (WGS) entry which is preliminary data.</text>
</comment>
<feature type="transmembrane region" description="Helical" evidence="5">
    <location>
        <begin position="173"/>
        <end position="197"/>
    </location>
</feature>
<evidence type="ECO:0000256" key="1">
    <source>
        <dbReference type="ARBA" id="ARBA00004141"/>
    </source>
</evidence>
<feature type="transmembrane region" description="Helical" evidence="5">
    <location>
        <begin position="212"/>
        <end position="233"/>
    </location>
</feature>
<feature type="domain" description="EamA" evidence="6">
    <location>
        <begin position="147"/>
        <end position="281"/>
    </location>
</feature>
<organism evidence="7 8">
    <name type="scientific">Alkalilimnicola ehrlichii</name>
    <dbReference type="NCBI Taxonomy" id="351052"/>
    <lineage>
        <taxon>Bacteria</taxon>
        <taxon>Pseudomonadati</taxon>
        <taxon>Pseudomonadota</taxon>
        <taxon>Gammaproteobacteria</taxon>
        <taxon>Chromatiales</taxon>
        <taxon>Ectothiorhodospiraceae</taxon>
        <taxon>Alkalilimnicola</taxon>
    </lineage>
</organism>
<reference evidence="8" key="1">
    <citation type="submission" date="2017-05" db="EMBL/GenBank/DDBJ databases">
        <authorList>
            <person name="Sharma S."/>
            <person name="Sidhu C."/>
            <person name="Pinnaka A.K."/>
        </authorList>
    </citation>
    <scope>NUCLEOTIDE SEQUENCE [LARGE SCALE GENOMIC DNA]</scope>
    <source>
        <strain evidence="8">AK93</strain>
    </source>
</reference>
<dbReference type="InterPro" id="IPR000620">
    <property type="entry name" value="EamA_dom"/>
</dbReference>
<gene>
    <name evidence="7" type="ORF">CAL65_16535</name>
</gene>